<evidence type="ECO:0000313" key="5">
    <source>
        <dbReference type="Proteomes" id="UP001549320"/>
    </source>
</evidence>
<gene>
    <name evidence="4" type="ORF">ABIE13_003459</name>
</gene>
<dbReference type="SUPFAM" id="SSF51412">
    <property type="entry name" value="Inosine monophosphate dehydrogenase (IMPDH)"/>
    <property type="match status" value="1"/>
</dbReference>
<reference evidence="4 5" key="1">
    <citation type="submission" date="2024-06" db="EMBL/GenBank/DDBJ databases">
        <title>Sorghum-associated microbial communities from plants grown in Nebraska, USA.</title>
        <authorList>
            <person name="Schachtman D."/>
        </authorList>
    </citation>
    <scope>NUCLEOTIDE SEQUENCE [LARGE SCALE GENOMIC DNA]</scope>
    <source>
        <strain evidence="4 5">2709</strain>
    </source>
</reference>
<evidence type="ECO:0000313" key="4">
    <source>
        <dbReference type="EMBL" id="MET4578343.1"/>
    </source>
</evidence>
<keyword evidence="3" id="KW-0560">Oxidoreductase</keyword>
<keyword evidence="1" id="KW-0285">Flavoprotein</keyword>
<protein>
    <submittedName>
        <fullName evidence="4">NAD(P)H-dependent flavin oxidoreductase YrpB (Nitropropane dioxygenase family)</fullName>
    </submittedName>
</protein>
<dbReference type="PANTHER" id="PTHR32332">
    <property type="entry name" value="2-NITROPROPANE DIOXYGENASE"/>
    <property type="match status" value="1"/>
</dbReference>
<comment type="caution">
    <text evidence="4">The sequence shown here is derived from an EMBL/GenBank/DDBJ whole genome shotgun (WGS) entry which is preliminary data.</text>
</comment>
<keyword evidence="2" id="KW-0288">FMN</keyword>
<dbReference type="RefSeq" id="WP_354445496.1">
    <property type="nucleotide sequence ID" value="NZ_JBEPSH010000006.1"/>
</dbReference>
<keyword evidence="5" id="KW-1185">Reference proteome</keyword>
<keyword evidence="4" id="KW-0223">Dioxygenase</keyword>
<evidence type="ECO:0000256" key="3">
    <source>
        <dbReference type="ARBA" id="ARBA00023002"/>
    </source>
</evidence>
<dbReference type="CDD" id="cd04730">
    <property type="entry name" value="NPD_like"/>
    <property type="match status" value="1"/>
</dbReference>
<dbReference type="Pfam" id="PF03060">
    <property type="entry name" value="NMO"/>
    <property type="match status" value="1"/>
</dbReference>
<dbReference type="Gene3D" id="3.20.20.70">
    <property type="entry name" value="Aldolase class I"/>
    <property type="match status" value="1"/>
</dbReference>
<dbReference type="EMBL" id="JBEPSH010000006">
    <property type="protein sequence ID" value="MET4578343.1"/>
    <property type="molecule type" value="Genomic_DNA"/>
</dbReference>
<evidence type="ECO:0000256" key="1">
    <source>
        <dbReference type="ARBA" id="ARBA00022630"/>
    </source>
</evidence>
<dbReference type="InterPro" id="IPR004136">
    <property type="entry name" value="NMO"/>
</dbReference>
<dbReference type="PANTHER" id="PTHR32332:SF38">
    <property type="entry name" value="MONOOXYGENASE RV1533-RELATED"/>
    <property type="match status" value="1"/>
</dbReference>
<accession>A0ABV2QBQ1</accession>
<dbReference type="InterPro" id="IPR013785">
    <property type="entry name" value="Aldolase_TIM"/>
</dbReference>
<dbReference type="Proteomes" id="UP001549320">
    <property type="component" value="Unassembled WGS sequence"/>
</dbReference>
<name>A0ABV2QBQ1_9BURK</name>
<dbReference type="GO" id="GO:0051213">
    <property type="term" value="F:dioxygenase activity"/>
    <property type="evidence" value="ECO:0007669"/>
    <property type="project" value="UniProtKB-KW"/>
</dbReference>
<evidence type="ECO:0000256" key="2">
    <source>
        <dbReference type="ARBA" id="ARBA00022643"/>
    </source>
</evidence>
<proteinExistence type="predicted"/>
<organism evidence="4 5">
    <name type="scientific">Ottowia thiooxydans</name>
    <dbReference type="NCBI Taxonomy" id="219182"/>
    <lineage>
        <taxon>Bacteria</taxon>
        <taxon>Pseudomonadati</taxon>
        <taxon>Pseudomonadota</taxon>
        <taxon>Betaproteobacteria</taxon>
        <taxon>Burkholderiales</taxon>
        <taxon>Comamonadaceae</taxon>
        <taxon>Ottowia</taxon>
    </lineage>
</organism>
<sequence>MPFDPLQTRLIRRLGIANPVFGFAHDAAAVAAITNAGGFGVLGATRHTPEEIERDLAWIRTQVGKKPFGVNLVLPTGMPETDNRAAIEAQLPEAHRAFVRGLQEKYAVPAASQAGMRSRFVRSEESAQAQLEVVMRSDVNMLACGIGSPLEVIERAKATGKLVLALVGSPKHARNALSKPIDILVAQGYDAGAHTGSIGTFSLVPQIVDVAGDVPVLAAGGVATGRHLLAALAMGAQGVWMGTAWLTTAEHHMHPVVRDKLLAARSEDTVISRADSGKTLRQIRSAWSDEWAAPGAPSPLKMPLQDILVGDLLGAIDEHEVQALMHHPAGQSIGYFNEVRTVADVMDGIVAEARTRLERLADENEVTTATATS</sequence>